<dbReference type="Pfam" id="PF08244">
    <property type="entry name" value="Glyco_hydro_32C"/>
    <property type="match status" value="1"/>
</dbReference>
<evidence type="ECO:0000256" key="2">
    <source>
        <dbReference type="ARBA" id="ARBA00022801"/>
    </source>
</evidence>
<dbReference type="Gene3D" id="2.115.10.20">
    <property type="entry name" value="Glycosyl hydrolase domain, family 43"/>
    <property type="match status" value="1"/>
</dbReference>
<dbReference type="SUPFAM" id="SSF75005">
    <property type="entry name" value="Arabinanase/levansucrase/invertase"/>
    <property type="match status" value="1"/>
</dbReference>
<dbReference type="InterPro" id="IPR001362">
    <property type="entry name" value="Glyco_hydro_32"/>
</dbReference>
<evidence type="ECO:0000256" key="1">
    <source>
        <dbReference type="ARBA" id="ARBA00009902"/>
    </source>
</evidence>
<feature type="domain" description="Ricin B lectin" evidence="5">
    <location>
        <begin position="667"/>
        <end position="790"/>
    </location>
</feature>
<proteinExistence type="inferred from homology"/>
<dbReference type="CDD" id="cd18622">
    <property type="entry name" value="GH32_Inu-like"/>
    <property type="match status" value="1"/>
</dbReference>
<reference evidence="6 7" key="1">
    <citation type="journal article" date="2014" name="Int. J. Syst. Evol. Microbiol.">
        <title>Description of Galbitalea soli gen. nov., sp. nov., and Frondihabitans sucicola sp. nov.</title>
        <authorList>
            <person name="Kim S.J."/>
            <person name="Lim J.M."/>
            <person name="Ahn J.H."/>
            <person name="Weon H.Y."/>
            <person name="Hamada M."/>
            <person name="Suzuki K."/>
            <person name="Ahn T.Y."/>
            <person name="Kwon S.W."/>
        </authorList>
    </citation>
    <scope>NUCLEOTIDE SEQUENCE [LARGE SCALE GENOMIC DNA]</scope>
    <source>
        <strain evidence="6 7">NBRC 108727</strain>
    </source>
</reference>
<dbReference type="GO" id="GO:0005987">
    <property type="term" value="P:sucrose catabolic process"/>
    <property type="evidence" value="ECO:0007669"/>
    <property type="project" value="TreeGrafter"/>
</dbReference>
<dbReference type="PANTHER" id="PTHR42800">
    <property type="entry name" value="EXOINULINASE INUD (AFU_ORTHOLOGUE AFUA_5G00480)"/>
    <property type="match status" value="1"/>
</dbReference>
<name>A0A7C9PMY0_9MICO</name>
<keyword evidence="7" id="KW-1185">Reference proteome</keyword>
<dbReference type="Pfam" id="PF00251">
    <property type="entry name" value="Glyco_hydro_32N"/>
    <property type="match status" value="1"/>
</dbReference>
<dbReference type="Proteomes" id="UP000479756">
    <property type="component" value="Unassembled WGS sequence"/>
</dbReference>
<dbReference type="GO" id="GO:0004575">
    <property type="term" value="F:sucrose alpha-glucosidase activity"/>
    <property type="evidence" value="ECO:0007669"/>
    <property type="project" value="TreeGrafter"/>
</dbReference>
<dbReference type="InterPro" id="IPR013320">
    <property type="entry name" value="ConA-like_dom_sf"/>
</dbReference>
<dbReference type="SUPFAM" id="SSF49899">
    <property type="entry name" value="Concanavalin A-like lectins/glucanases"/>
    <property type="match status" value="1"/>
</dbReference>
<dbReference type="SMART" id="SM00640">
    <property type="entry name" value="Glyco_32"/>
    <property type="match status" value="1"/>
</dbReference>
<dbReference type="InterPro" id="IPR013189">
    <property type="entry name" value="Glyco_hydro_32_C"/>
</dbReference>
<dbReference type="EMBL" id="JAAGWZ010000002">
    <property type="protein sequence ID" value="NEM91126.1"/>
    <property type="molecule type" value="Genomic_DNA"/>
</dbReference>
<dbReference type="InterPro" id="IPR000772">
    <property type="entry name" value="Ricin_B_lectin"/>
</dbReference>
<dbReference type="RefSeq" id="WP_163472813.1">
    <property type="nucleotide sequence ID" value="NZ_JAAGWZ010000002.1"/>
</dbReference>
<keyword evidence="2 4" id="KW-0378">Hydrolase</keyword>
<dbReference type="Pfam" id="PF00652">
    <property type="entry name" value="Ricin_B_lectin"/>
    <property type="match status" value="2"/>
</dbReference>
<dbReference type="InterPro" id="IPR035992">
    <property type="entry name" value="Ricin_B-like_lectins"/>
</dbReference>
<dbReference type="PROSITE" id="PS51318">
    <property type="entry name" value="TAT"/>
    <property type="match status" value="1"/>
</dbReference>
<organism evidence="6 7">
    <name type="scientific">Galbitalea soli</name>
    <dbReference type="NCBI Taxonomy" id="1268042"/>
    <lineage>
        <taxon>Bacteria</taxon>
        <taxon>Bacillati</taxon>
        <taxon>Actinomycetota</taxon>
        <taxon>Actinomycetes</taxon>
        <taxon>Micrococcales</taxon>
        <taxon>Microbacteriaceae</taxon>
        <taxon>Galbitalea</taxon>
    </lineage>
</organism>
<dbReference type="AlphaFoldDB" id="A0A7C9PMY0"/>
<protein>
    <recommendedName>
        <fullName evidence="5">Ricin B lectin domain-containing protein</fullName>
    </recommendedName>
</protein>
<evidence type="ECO:0000256" key="3">
    <source>
        <dbReference type="ARBA" id="ARBA00023295"/>
    </source>
</evidence>
<evidence type="ECO:0000256" key="4">
    <source>
        <dbReference type="RuleBase" id="RU362110"/>
    </source>
</evidence>
<comment type="similarity">
    <text evidence="1 4">Belongs to the glycosyl hydrolase 32 family.</text>
</comment>
<dbReference type="SMART" id="SM00458">
    <property type="entry name" value="RICIN"/>
    <property type="match status" value="2"/>
</dbReference>
<dbReference type="InterPro" id="IPR006311">
    <property type="entry name" value="TAT_signal"/>
</dbReference>
<accession>A0A7C9PMY0</accession>
<dbReference type="Gene3D" id="2.80.10.50">
    <property type="match status" value="2"/>
</dbReference>
<comment type="caution">
    <text evidence="6">The sequence shown here is derived from an EMBL/GenBank/DDBJ whole genome shotgun (WGS) entry which is preliminary data.</text>
</comment>
<feature type="domain" description="Ricin B lectin" evidence="5">
    <location>
        <begin position="537"/>
        <end position="662"/>
    </location>
</feature>
<evidence type="ECO:0000313" key="7">
    <source>
        <dbReference type="Proteomes" id="UP000479756"/>
    </source>
</evidence>
<evidence type="ECO:0000313" key="6">
    <source>
        <dbReference type="EMBL" id="NEM91126.1"/>
    </source>
</evidence>
<gene>
    <name evidence="6" type="ORF">G3T37_07125</name>
</gene>
<dbReference type="Gene3D" id="2.60.120.560">
    <property type="entry name" value="Exo-inulinase, domain 1"/>
    <property type="match status" value="1"/>
</dbReference>
<evidence type="ECO:0000259" key="5">
    <source>
        <dbReference type="SMART" id="SM00458"/>
    </source>
</evidence>
<dbReference type="InterPro" id="IPR013148">
    <property type="entry name" value="Glyco_hydro_32_N"/>
</dbReference>
<sequence>MTAGSRAVALRRSALAVAAIVLGGILLPALAGQSARAGTAAGYPEFPYASTTYSEPFRGQFHFSPPNGWMNDINGPVYYRGVYHLFFQSNPHSLGANNDIHWGHATSTDLVHWTQQPIALEPGVHAPGGPQSLLWSGSAWVDTANVTGLRSGSDDPILLFTGTDGVSIAYSVDGARTFHMYNGGAQVVSTGTTQSRDPKVQWDPVGNRWVMVLYDFTGSQGASFYTSTNLLSWVKVGHYSASWFVECPDLYELPVDGNTANERWVLQDAGGHYLVGHLDASSMFVPDSTTPLTMESGATNYGGTWYASQTFNQLPSARVVQVGWQGGNHGATWTGNASFPAQLGLSTYSDGIRLTRNPVAEIASLRASTQSWSSRSITTSPASDPFTATTGDSYEIQSSFATAGATATSVSFSLHRRSDGSSDASVSYDLTTQQLVVDNAAGSVHPTFAAAMPPINGAVSIHILVDRGQLEVYGNDGRTVISDNVDFNSGATSQGIALTATGGSITASSLSFSPLRSAWLASPEGVSPGGAIVAALSQLSRSQPTDPETMKCVDNDGPTGNVQIWDCTGGSNQSWLLQADGSLVVNGVCMQLPAGQTANHTLVQTAPCSGAANQQWARGNFGAIVNVLSGRCLDVDYSNYTNGQRLQVYDCVGSPNQAWVGPTRALPPSGAIVWDALSKCLDRDVASGRAQIWDCLGNGNQTWTMNTDGTITTAGVCLEVPPGQTANHTLVDVASCTGSTNQQWTRVANQGLQNVAAGRCIDLNYGDTTNGRQLQLYDCVGGANQYWIAPA</sequence>
<dbReference type="InterPro" id="IPR023296">
    <property type="entry name" value="Glyco_hydro_beta-prop_sf"/>
</dbReference>
<keyword evidence="3 4" id="KW-0326">Glycosidase</keyword>
<dbReference type="SUPFAM" id="SSF50370">
    <property type="entry name" value="Ricin B-like lectins"/>
    <property type="match status" value="2"/>
</dbReference>
<dbReference type="PROSITE" id="PS50231">
    <property type="entry name" value="RICIN_B_LECTIN"/>
    <property type="match status" value="2"/>
</dbReference>
<dbReference type="GO" id="GO:0005737">
    <property type="term" value="C:cytoplasm"/>
    <property type="evidence" value="ECO:0007669"/>
    <property type="project" value="TreeGrafter"/>
</dbReference>
<dbReference type="PANTHER" id="PTHR42800:SF1">
    <property type="entry name" value="EXOINULINASE INUD (AFU_ORTHOLOGUE AFUA_5G00480)"/>
    <property type="match status" value="1"/>
</dbReference>